<keyword evidence="4" id="KW-0479">Metal-binding</keyword>
<dbReference type="PRINTS" id="PR00359">
    <property type="entry name" value="BP450"/>
</dbReference>
<keyword evidence="5" id="KW-0560">Oxidoreductase</keyword>
<dbReference type="PANTHER" id="PTHR46696">
    <property type="entry name" value="P450, PUTATIVE (EUROFUNG)-RELATED"/>
    <property type="match status" value="1"/>
</dbReference>
<name>A0A5R8YH52_9ACTN</name>
<evidence type="ECO:0000256" key="2">
    <source>
        <dbReference type="ARBA" id="ARBA00010617"/>
    </source>
</evidence>
<evidence type="ECO:0000256" key="5">
    <source>
        <dbReference type="ARBA" id="ARBA00023002"/>
    </source>
</evidence>
<comment type="similarity">
    <text evidence="2">Belongs to the cytochrome P450 family.</text>
</comment>
<comment type="caution">
    <text evidence="9">The sequence shown here is derived from an EMBL/GenBank/DDBJ whole genome shotgun (WGS) entry which is preliminary data.</text>
</comment>
<comment type="function">
    <text evidence="8">Involved in the coupling of aromatic side chains of the heptapeptide of vancomycin.</text>
</comment>
<dbReference type="InterPro" id="IPR001128">
    <property type="entry name" value="Cyt_P450"/>
</dbReference>
<reference evidence="9" key="1">
    <citation type="submission" date="2019-05" db="EMBL/GenBank/DDBJ databases">
        <title>Isolation, diversity and antifungal activity of Actinobacteria from wheat.</title>
        <authorList>
            <person name="Yu B."/>
        </authorList>
    </citation>
    <scope>NUCLEOTIDE SEQUENCE [LARGE SCALE GENOMIC DNA]</scope>
    <source>
        <strain evidence="9">NEAU-HEGS1-5</strain>
    </source>
</reference>
<dbReference type="GO" id="GO:0008395">
    <property type="term" value="F:steroid hydroxylase activity"/>
    <property type="evidence" value="ECO:0007669"/>
    <property type="project" value="TreeGrafter"/>
</dbReference>
<dbReference type="Gene3D" id="1.10.630.10">
    <property type="entry name" value="Cytochrome P450"/>
    <property type="match status" value="1"/>
</dbReference>
<dbReference type="CDD" id="cd11033">
    <property type="entry name" value="CYP142-like"/>
    <property type="match status" value="1"/>
</dbReference>
<dbReference type="PANTHER" id="PTHR46696:SF4">
    <property type="entry name" value="BIOTIN BIOSYNTHESIS CYTOCHROME P450"/>
    <property type="match status" value="1"/>
</dbReference>
<dbReference type="AlphaFoldDB" id="A0A5R8YH52"/>
<comment type="pathway">
    <text evidence="1">Antibiotic biosynthesis; vancomycin biosynthesis.</text>
</comment>
<dbReference type="GO" id="GO:0036199">
    <property type="term" value="F:cholest-4-en-3-one 26-monooxygenase activity"/>
    <property type="evidence" value="ECO:0007669"/>
    <property type="project" value="TreeGrafter"/>
</dbReference>
<dbReference type="GO" id="GO:0020037">
    <property type="term" value="F:heme binding"/>
    <property type="evidence" value="ECO:0007669"/>
    <property type="project" value="InterPro"/>
</dbReference>
<gene>
    <name evidence="9" type="ORF">FED44_34730</name>
</gene>
<evidence type="ECO:0000256" key="1">
    <source>
        <dbReference type="ARBA" id="ARBA00004660"/>
    </source>
</evidence>
<keyword evidence="3" id="KW-0349">Heme</keyword>
<evidence type="ECO:0000313" key="9">
    <source>
        <dbReference type="EMBL" id="TLP50913.1"/>
    </source>
</evidence>
<dbReference type="GO" id="GO:0006707">
    <property type="term" value="P:cholesterol catabolic process"/>
    <property type="evidence" value="ECO:0007669"/>
    <property type="project" value="TreeGrafter"/>
</dbReference>
<keyword evidence="7" id="KW-0503">Monooxygenase</keyword>
<dbReference type="InterPro" id="IPR036396">
    <property type="entry name" value="Cyt_P450_sf"/>
</dbReference>
<dbReference type="OrthoDB" id="3203662at2"/>
<dbReference type="Proteomes" id="UP000309033">
    <property type="component" value="Unassembled WGS sequence"/>
</dbReference>
<dbReference type="GO" id="GO:0005506">
    <property type="term" value="F:iron ion binding"/>
    <property type="evidence" value="ECO:0007669"/>
    <property type="project" value="InterPro"/>
</dbReference>
<evidence type="ECO:0000256" key="6">
    <source>
        <dbReference type="ARBA" id="ARBA00023004"/>
    </source>
</evidence>
<evidence type="ECO:0000256" key="8">
    <source>
        <dbReference type="ARBA" id="ARBA00055433"/>
    </source>
</evidence>
<evidence type="ECO:0000256" key="7">
    <source>
        <dbReference type="ARBA" id="ARBA00023033"/>
    </source>
</evidence>
<proteinExistence type="inferred from homology"/>
<evidence type="ECO:0000256" key="4">
    <source>
        <dbReference type="ARBA" id="ARBA00022723"/>
    </source>
</evidence>
<protein>
    <submittedName>
        <fullName evidence="9">Cytochrome P450</fullName>
    </submittedName>
</protein>
<evidence type="ECO:0000256" key="3">
    <source>
        <dbReference type="ARBA" id="ARBA00022617"/>
    </source>
</evidence>
<accession>A0A5R8YH52</accession>
<dbReference type="EMBL" id="VANP01000025">
    <property type="protein sequence ID" value="TLP50913.1"/>
    <property type="molecule type" value="Genomic_DNA"/>
</dbReference>
<dbReference type="InterPro" id="IPR002397">
    <property type="entry name" value="Cyt_P450_B"/>
</dbReference>
<dbReference type="Pfam" id="PF00067">
    <property type="entry name" value="p450"/>
    <property type="match status" value="1"/>
</dbReference>
<keyword evidence="10" id="KW-1185">Reference proteome</keyword>
<evidence type="ECO:0000313" key="10">
    <source>
        <dbReference type="Proteomes" id="UP000309033"/>
    </source>
</evidence>
<organism evidence="9 10">
    <name type="scientific">Microbispora triticiradicis</name>
    <dbReference type="NCBI Taxonomy" id="2200763"/>
    <lineage>
        <taxon>Bacteria</taxon>
        <taxon>Bacillati</taxon>
        <taxon>Actinomycetota</taxon>
        <taxon>Actinomycetes</taxon>
        <taxon>Streptosporangiales</taxon>
        <taxon>Streptosporangiaceae</taxon>
        <taxon>Microbispora</taxon>
    </lineage>
</organism>
<dbReference type="SUPFAM" id="SSF48264">
    <property type="entry name" value="Cytochrome P450"/>
    <property type="match status" value="1"/>
</dbReference>
<keyword evidence="6" id="KW-0408">Iron</keyword>
<sequence>MSALRFPDLSEIDLSDVGFWKLPYEERDAAFALLREQDDPVFFKELRFPLLKSGEGYYALTRHADVVEASRTPEVFSNEPCANTIVDMPGYMARYFGSMINMDDPRHARLRRIVSRSFTPRKLAELDAYISDTAREIVERVEEDGCRDFVTQVAARLPVRVICRLMGIAEDRHEEILAQTNVILAGYDPEYLGGPVDLSLLSTARMLGRWYVAGRRLHRLASDLGRRRRKAPTGDLTSLLVHANIDGERLTSQELGSFFILLVVAGAETTRTAIAHGLKLLTDHPDQRKLLLSDFDRYIPGAVEEIIRYSSPVIQFRRTVTRDHVMNGHRFRKGDKVLLFYPSANRDAEVFENPDRFDITRTPNPHVGFGGHGPHYCLGTNLAKQEIKVMLRELLRRYPDIRSVGEPDRLWSNFVNGVKHLSFEIS</sequence>
<dbReference type="FunFam" id="1.10.630.10:FF:000018">
    <property type="entry name" value="Cytochrome P450 monooxygenase"/>
    <property type="match status" value="1"/>
</dbReference>